<dbReference type="EMBL" id="FNDK01000015">
    <property type="protein sequence ID" value="SDH92468.1"/>
    <property type="molecule type" value="Genomic_DNA"/>
</dbReference>
<sequence>MEEQIGHVKLECIQGDIAKQHDVSVVVNAANAELKTGGGVAGALHQAAGAELAEAGRPFAPIQPGQAVITQAFNLPNDYVIHCLGPVYGKDQPEAVLLRQCYQHAIQLAEENNISSIAFPSISTGAFGYPIEEAAEIAVDEIVQQSQHLRSLKTIRFVLFSESDQAVYESACQSRMPHK</sequence>
<dbReference type="PROSITE" id="PS51154">
    <property type="entry name" value="MACRO"/>
    <property type="match status" value="1"/>
</dbReference>
<dbReference type="InterPro" id="IPR002589">
    <property type="entry name" value="Macro_dom"/>
</dbReference>
<accession>A0A1G8GDK1</accession>
<proteinExistence type="predicted"/>
<protein>
    <submittedName>
        <fullName evidence="2">O-acetyl-ADP-ribose deacetylase (Regulator of RNase III), contains Macro domain</fullName>
    </submittedName>
</protein>
<feature type="domain" description="Macro" evidence="1">
    <location>
        <begin position="1"/>
        <end position="176"/>
    </location>
</feature>
<evidence type="ECO:0000313" key="3">
    <source>
        <dbReference type="Proteomes" id="UP000199163"/>
    </source>
</evidence>
<gene>
    <name evidence="2" type="ORF">SAMN05192534_11544</name>
</gene>
<dbReference type="PANTHER" id="PTHR11106:SF27">
    <property type="entry name" value="MACRO DOMAIN-CONTAINING PROTEIN"/>
    <property type="match status" value="1"/>
</dbReference>
<reference evidence="3" key="1">
    <citation type="submission" date="2016-10" db="EMBL/GenBank/DDBJ databases">
        <authorList>
            <person name="Varghese N."/>
            <person name="Submissions S."/>
        </authorList>
    </citation>
    <scope>NUCLEOTIDE SEQUENCE [LARGE SCALE GENOMIC DNA]</scope>
    <source>
        <strain evidence="3">DSM 21632</strain>
    </source>
</reference>
<evidence type="ECO:0000259" key="1">
    <source>
        <dbReference type="PROSITE" id="PS51154"/>
    </source>
</evidence>
<dbReference type="Pfam" id="PF01661">
    <property type="entry name" value="Macro"/>
    <property type="match status" value="1"/>
</dbReference>
<keyword evidence="3" id="KW-1185">Reference proteome</keyword>
<dbReference type="SUPFAM" id="SSF52949">
    <property type="entry name" value="Macro domain-like"/>
    <property type="match status" value="1"/>
</dbReference>
<dbReference type="InterPro" id="IPR043472">
    <property type="entry name" value="Macro_dom-like"/>
</dbReference>
<dbReference type="STRING" id="568899.SAMN05192534_11544"/>
<dbReference type="Gene3D" id="3.40.220.10">
    <property type="entry name" value="Leucine Aminopeptidase, subunit E, domain 1"/>
    <property type="match status" value="1"/>
</dbReference>
<dbReference type="SMART" id="SM00506">
    <property type="entry name" value="A1pp"/>
    <property type="match status" value="1"/>
</dbReference>
<dbReference type="AlphaFoldDB" id="A0A1G8GDK1"/>
<organism evidence="2 3">
    <name type="scientific">Alteribacillus persepolensis</name>
    <dbReference type="NCBI Taxonomy" id="568899"/>
    <lineage>
        <taxon>Bacteria</taxon>
        <taxon>Bacillati</taxon>
        <taxon>Bacillota</taxon>
        <taxon>Bacilli</taxon>
        <taxon>Bacillales</taxon>
        <taxon>Bacillaceae</taxon>
        <taxon>Alteribacillus</taxon>
    </lineage>
</organism>
<name>A0A1G8GDK1_9BACI</name>
<dbReference type="PANTHER" id="PTHR11106">
    <property type="entry name" value="GANGLIOSIDE INDUCED DIFFERENTIATION ASSOCIATED PROTEIN 2-RELATED"/>
    <property type="match status" value="1"/>
</dbReference>
<dbReference type="Proteomes" id="UP000199163">
    <property type="component" value="Unassembled WGS sequence"/>
</dbReference>
<dbReference type="RefSeq" id="WP_175487488.1">
    <property type="nucleotide sequence ID" value="NZ_FNDK01000015.1"/>
</dbReference>
<evidence type="ECO:0000313" key="2">
    <source>
        <dbReference type="EMBL" id="SDH92468.1"/>
    </source>
</evidence>